<feature type="domain" description="Amidohydrolase 3" evidence="1">
    <location>
        <begin position="6"/>
        <end position="77"/>
    </location>
</feature>
<sequence length="79" mass="9138">MKKGTDRELIMGWGFDHEQFQEKRMPTREDLNAISSEIPIFILRFDGHIGVVNSEVLRHLEINQDTIDPEGGKIGRFLD</sequence>
<dbReference type="Gene3D" id="3.10.310.70">
    <property type="match status" value="1"/>
</dbReference>
<dbReference type="InterPro" id="IPR013108">
    <property type="entry name" value="Amidohydro_3"/>
</dbReference>
<organism evidence="2">
    <name type="scientific">marine sediment metagenome</name>
    <dbReference type="NCBI Taxonomy" id="412755"/>
    <lineage>
        <taxon>unclassified sequences</taxon>
        <taxon>metagenomes</taxon>
        <taxon>ecological metagenomes</taxon>
    </lineage>
</organism>
<comment type="caution">
    <text evidence="2">The sequence shown here is derived from an EMBL/GenBank/DDBJ whole genome shotgun (WGS) entry which is preliminary data.</text>
</comment>
<feature type="non-terminal residue" evidence="2">
    <location>
        <position position="79"/>
    </location>
</feature>
<protein>
    <recommendedName>
        <fullName evidence="1">Amidohydrolase 3 domain-containing protein</fullName>
    </recommendedName>
</protein>
<name>X1SZL4_9ZZZZ</name>
<accession>X1SZL4</accession>
<evidence type="ECO:0000313" key="2">
    <source>
        <dbReference type="EMBL" id="GAI98393.1"/>
    </source>
</evidence>
<gene>
    <name evidence="2" type="ORF">S12H4_33433</name>
</gene>
<evidence type="ECO:0000259" key="1">
    <source>
        <dbReference type="Pfam" id="PF07969"/>
    </source>
</evidence>
<dbReference type="AlphaFoldDB" id="X1SZL4"/>
<dbReference type="Pfam" id="PF07969">
    <property type="entry name" value="Amidohydro_3"/>
    <property type="match status" value="1"/>
</dbReference>
<reference evidence="2" key="1">
    <citation type="journal article" date="2014" name="Front. Microbiol.">
        <title>High frequency of phylogenetically diverse reductive dehalogenase-homologous genes in deep subseafloor sedimentary metagenomes.</title>
        <authorList>
            <person name="Kawai M."/>
            <person name="Futagami T."/>
            <person name="Toyoda A."/>
            <person name="Takaki Y."/>
            <person name="Nishi S."/>
            <person name="Hori S."/>
            <person name="Arai W."/>
            <person name="Tsubouchi T."/>
            <person name="Morono Y."/>
            <person name="Uchiyama I."/>
            <person name="Ito T."/>
            <person name="Fujiyama A."/>
            <person name="Inagaki F."/>
            <person name="Takami H."/>
        </authorList>
    </citation>
    <scope>NUCLEOTIDE SEQUENCE</scope>
    <source>
        <strain evidence="2">Expedition CK06-06</strain>
    </source>
</reference>
<dbReference type="EMBL" id="BARW01019697">
    <property type="protein sequence ID" value="GAI98393.1"/>
    <property type="molecule type" value="Genomic_DNA"/>
</dbReference>
<proteinExistence type="predicted"/>
<dbReference type="PANTHER" id="PTHR22642">
    <property type="entry name" value="IMIDAZOLONEPROPIONASE"/>
    <property type="match status" value="1"/>
</dbReference>
<dbReference type="PANTHER" id="PTHR22642:SF2">
    <property type="entry name" value="PROTEIN LONG AFTER FAR-RED 3"/>
    <property type="match status" value="1"/>
</dbReference>